<keyword evidence="2" id="KW-1185">Reference proteome</keyword>
<proteinExistence type="predicted"/>
<organism evidence="1 2">
    <name type="scientific">Cryptotermes secundus</name>
    <dbReference type="NCBI Taxonomy" id="105785"/>
    <lineage>
        <taxon>Eukaryota</taxon>
        <taxon>Metazoa</taxon>
        <taxon>Ecdysozoa</taxon>
        <taxon>Arthropoda</taxon>
        <taxon>Hexapoda</taxon>
        <taxon>Insecta</taxon>
        <taxon>Pterygota</taxon>
        <taxon>Neoptera</taxon>
        <taxon>Polyneoptera</taxon>
        <taxon>Dictyoptera</taxon>
        <taxon>Blattodea</taxon>
        <taxon>Blattoidea</taxon>
        <taxon>Termitoidae</taxon>
        <taxon>Kalotermitidae</taxon>
        <taxon>Cryptotermitinae</taxon>
        <taxon>Cryptotermes</taxon>
    </lineage>
</organism>
<comment type="caution">
    <text evidence="1">The sequence shown here is derived from an EMBL/GenBank/DDBJ whole genome shotgun (WGS) entry which is preliminary data.</text>
</comment>
<protein>
    <submittedName>
        <fullName evidence="1">Uncharacterized protein</fullName>
    </submittedName>
</protein>
<sequence length="107" mass="12046">MPPPFSALKSKPSKEPTRRREMIKFFIAASCLDYSSTLKMKKAHILVNIRRTHCLDLKGQRVSCTSITLPAACLNTSLSNPEPSVIYQTTQRYNQETARFIATTVKA</sequence>
<gene>
    <name evidence="1" type="ORF">B7P43_G10178</name>
</gene>
<dbReference type="InParanoid" id="A0A2J7QER4"/>
<dbReference type="EMBL" id="NEVH01015306">
    <property type="protein sequence ID" value="PNF27082.1"/>
    <property type="molecule type" value="Genomic_DNA"/>
</dbReference>
<dbReference type="AlphaFoldDB" id="A0A2J7QER4"/>
<reference evidence="1 2" key="1">
    <citation type="submission" date="2017-12" db="EMBL/GenBank/DDBJ databases">
        <title>Hemimetabolous genomes reveal molecular basis of termite eusociality.</title>
        <authorList>
            <person name="Harrison M.C."/>
            <person name="Jongepier E."/>
            <person name="Robertson H.M."/>
            <person name="Arning N."/>
            <person name="Bitard-Feildel T."/>
            <person name="Chao H."/>
            <person name="Childers C.P."/>
            <person name="Dinh H."/>
            <person name="Doddapaneni H."/>
            <person name="Dugan S."/>
            <person name="Gowin J."/>
            <person name="Greiner C."/>
            <person name="Han Y."/>
            <person name="Hu H."/>
            <person name="Hughes D.S.T."/>
            <person name="Huylmans A.-K."/>
            <person name="Kemena C."/>
            <person name="Kremer L.P.M."/>
            <person name="Lee S.L."/>
            <person name="Lopez-Ezquerra A."/>
            <person name="Mallet L."/>
            <person name="Monroy-Kuhn J.M."/>
            <person name="Moser A."/>
            <person name="Murali S.C."/>
            <person name="Muzny D.M."/>
            <person name="Otani S."/>
            <person name="Piulachs M.-D."/>
            <person name="Poelchau M."/>
            <person name="Qu J."/>
            <person name="Schaub F."/>
            <person name="Wada-Katsumata A."/>
            <person name="Worley K.C."/>
            <person name="Xie Q."/>
            <person name="Ylla G."/>
            <person name="Poulsen M."/>
            <person name="Gibbs R.A."/>
            <person name="Schal C."/>
            <person name="Richards S."/>
            <person name="Belles X."/>
            <person name="Korb J."/>
            <person name="Bornberg-Bauer E."/>
        </authorList>
    </citation>
    <scope>NUCLEOTIDE SEQUENCE [LARGE SCALE GENOMIC DNA]</scope>
    <source>
        <tissue evidence="1">Whole body</tissue>
    </source>
</reference>
<accession>A0A2J7QER4</accession>
<evidence type="ECO:0000313" key="1">
    <source>
        <dbReference type="EMBL" id="PNF27082.1"/>
    </source>
</evidence>
<dbReference type="Proteomes" id="UP000235965">
    <property type="component" value="Unassembled WGS sequence"/>
</dbReference>
<name>A0A2J7QER4_9NEOP</name>
<evidence type="ECO:0000313" key="2">
    <source>
        <dbReference type="Proteomes" id="UP000235965"/>
    </source>
</evidence>